<organism evidence="4 5">
    <name type="scientific">Cuscuta campestris</name>
    <dbReference type="NCBI Taxonomy" id="132261"/>
    <lineage>
        <taxon>Eukaryota</taxon>
        <taxon>Viridiplantae</taxon>
        <taxon>Streptophyta</taxon>
        <taxon>Embryophyta</taxon>
        <taxon>Tracheophyta</taxon>
        <taxon>Spermatophyta</taxon>
        <taxon>Magnoliopsida</taxon>
        <taxon>eudicotyledons</taxon>
        <taxon>Gunneridae</taxon>
        <taxon>Pentapetalae</taxon>
        <taxon>asterids</taxon>
        <taxon>lamiids</taxon>
        <taxon>Solanales</taxon>
        <taxon>Convolvulaceae</taxon>
        <taxon>Cuscuteae</taxon>
        <taxon>Cuscuta</taxon>
        <taxon>Cuscuta subgen. Grammica</taxon>
        <taxon>Cuscuta sect. Cleistogrammica</taxon>
    </lineage>
</organism>
<dbReference type="PANTHER" id="PTHR47293">
    <property type="entry name" value="JACALIN-RELATED LECTIN 3"/>
    <property type="match status" value="1"/>
</dbReference>
<evidence type="ECO:0000313" key="4">
    <source>
        <dbReference type="EMBL" id="VFQ60057.1"/>
    </source>
</evidence>
<dbReference type="AlphaFoldDB" id="A0A484KA07"/>
<dbReference type="EMBL" id="OOIL02000093">
    <property type="protein sequence ID" value="VFQ60057.1"/>
    <property type="molecule type" value="Genomic_DNA"/>
</dbReference>
<accession>A0A484KA07</accession>
<keyword evidence="5" id="KW-1185">Reference proteome</keyword>
<dbReference type="OrthoDB" id="581739at2759"/>
<evidence type="ECO:0000313" key="5">
    <source>
        <dbReference type="Proteomes" id="UP000595140"/>
    </source>
</evidence>
<evidence type="ECO:0000259" key="3">
    <source>
        <dbReference type="PROSITE" id="PS51752"/>
    </source>
</evidence>
<comment type="similarity">
    <text evidence="1">Belongs to the jacalin lectin family.</text>
</comment>
<name>A0A484KA07_9ASTE</name>
<dbReference type="InterPro" id="IPR001229">
    <property type="entry name" value="Jacalin-like_lectin_dom"/>
</dbReference>
<reference evidence="4 5" key="1">
    <citation type="submission" date="2018-04" db="EMBL/GenBank/DDBJ databases">
        <authorList>
            <person name="Vogel A."/>
        </authorList>
    </citation>
    <scope>NUCLEOTIDE SEQUENCE [LARGE SCALE GENOMIC DNA]</scope>
</reference>
<keyword evidence="2" id="KW-0430">Lectin</keyword>
<proteinExistence type="inferred from homology"/>
<dbReference type="Pfam" id="PF01419">
    <property type="entry name" value="Jacalin"/>
    <property type="match status" value="1"/>
</dbReference>
<dbReference type="Proteomes" id="UP000595140">
    <property type="component" value="Unassembled WGS sequence"/>
</dbReference>
<protein>
    <recommendedName>
        <fullName evidence="3">Jacalin-type lectin domain-containing protein</fullName>
    </recommendedName>
</protein>
<feature type="domain" description="Jacalin-type lectin" evidence="3">
    <location>
        <begin position="1"/>
        <end position="151"/>
    </location>
</feature>
<dbReference type="PANTHER" id="PTHR47293:SF38">
    <property type="entry name" value="INACTIVE PROTEIN RESTRICTED TEV MOVEMENT 1-LIKE"/>
    <property type="match status" value="1"/>
</dbReference>
<dbReference type="Gene3D" id="2.100.10.30">
    <property type="entry name" value="Jacalin-like lectin domain"/>
    <property type="match status" value="1"/>
</dbReference>
<dbReference type="SUPFAM" id="SSF51101">
    <property type="entry name" value="Mannose-binding lectins"/>
    <property type="match status" value="1"/>
</dbReference>
<sequence>MKPQVAYGVEAWDDGGLGQVAGILVSYSSSTINSLRFLYFKDGAFQFSEEHGKLRDNTEMIKLDYPTESLTMVHGSYNVWHDNLAQNVSSITFVTNKATYGPFGLQVQPKPNSTGPLFFKFRLGSQADWINGFHGTVKNGRVASIGIYLQTIAPATTTHSRAPASGHVKLES</sequence>
<gene>
    <name evidence="4" type="ORF">CCAM_LOCUS1833</name>
</gene>
<dbReference type="InterPro" id="IPR036404">
    <property type="entry name" value="Jacalin-like_lectin_dom_sf"/>
</dbReference>
<evidence type="ECO:0000256" key="2">
    <source>
        <dbReference type="ARBA" id="ARBA00022734"/>
    </source>
</evidence>
<evidence type="ECO:0000256" key="1">
    <source>
        <dbReference type="ARBA" id="ARBA00006568"/>
    </source>
</evidence>
<dbReference type="PROSITE" id="PS51752">
    <property type="entry name" value="JACALIN_LECTIN"/>
    <property type="match status" value="1"/>
</dbReference>
<dbReference type="GO" id="GO:0030246">
    <property type="term" value="F:carbohydrate binding"/>
    <property type="evidence" value="ECO:0007669"/>
    <property type="project" value="UniProtKB-KW"/>
</dbReference>
<dbReference type="SMART" id="SM00915">
    <property type="entry name" value="Jacalin"/>
    <property type="match status" value="1"/>
</dbReference>